<dbReference type="EMBL" id="DS985268">
    <property type="protein sequence ID" value="EDV19663.1"/>
    <property type="molecule type" value="Genomic_DNA"/>
</dbReference>
<dbReference type="Pfam" id="PF00002">
    <property type="entry name" value="7tm_2"/>
    <property type="match status" value="2"/>
</dbReference>
<dbReference type="RefSeq" id="XP_002117820.1">
    <property type="nucleotide sequence ID" value="XM_002117784.1"/>
</dbReference>
<reference evidence="9 10" key="1">
    <citation type="journal article" date="2008" name="Nature">
        <title>The Trichoplax genome and the nature of placozoans.</title>
        <authorList>
            <person name="Srivastava M."/>
            <person name="Begovic E."/>
            <person name="Chapman J."/>
            <person name="Putnam N.H."/>
            <person name="Hellsten U."/>
            <person name="Kawashima T."/>
            <person name="Kuo A."/>
            <person name="Mitros T."/>
            <person name="Salamov A."/>
            <person name="Carpenter M.L."/>
            <person name="Signorovitch A.Y."/>
            <person name="Moreno M.A."/>
            <person name="Kamm K."/>
            <person name="Grimwood J."/>
            <person name="Schmutz J."/>
            <person name="Shapiro H."/>
            <person name="Grigoriev I.V."/>
            <person name="Buss L.W."/>
            <person name="Schierwater B."/>
            <person name="Dellaporta S.L."/>
            <person name="Rokhsar D.S."/>
        </authorList>
    </citation>
    <scope>NUCLEOTIDE SEQUENCE [LARGE SCALE GENOMIC DNA]</scope>
    <source>
        <strain evidence="9 10">Grell-BS-1999</strain>
    </source>
</reference>
<evidence type="ECO:0000313" key="9">
    <source>
        <dbReference type="EMBL" id="EDV19663.1"/>
    </source>
</evidence>
<dbReference type="OrthoDB" id="1100386at2759"/>
<evidence type="ECO:0000256" key="1">
    <source>
        <dbReference type="ARBA" id="ARBA00004141"/>
    </source>
</evidence>
<feature type="transmembrane region" description="Helical" evidence="7">
    <location>
        <begin position="482"/>
        <end position="511"/>
    </location>
</feature>
<name>B3SC60_TRIAD</name>
<dbReference type="InterPro" id="IPR000832">
    <property type="entry name" value="GPCR_2_secretin-like"/>
</dbReference>
<evidence type="ECO:0000256" key="2">
    <source>
        <dbReference type="ARBA" id="ARBA00022692"/>
    </source>
</evidence>
<comment type="subcellular location">
    <subcellularLocation>
        <location evidence="1">Membrane</location>
        <topology evidence="1">Multi-pass membrane protein</topology>
    </subcellularLocation>
</comment>
<evidence type="ECO:0000259" key="8">
    <source>
        <dbReference type="PROSITE" id="PS50221"/>
    </source>
</evidence>
<proteinExistence type="predicted"/>
<evidence type="ECO:0000256" key="5">
    <source>
        <dbReference type="ARBA" id="ARBA00023157"/>
    </source>
</evidence>
<keyword evidence="3 7" id="KW-1133">Transmembrane helix</keyword>
<dbReference type="HOGENOM" id="CLU_392971_0_0_1"/>
<accession>B3SC60</accession>
<keyword evidence="4 7" id="KW-0472">Membrane</keyword>
<dbReference type="KEGG" id="tad:TRIADDRAFT_61850"/>
<dbReference type="InterPro" id="IPR000203">
    <property type="entry name" value="GPS"/>
</dbReference>
<dbReference type="FunFam" id="1.20.1070.10:FF:000878">
    <property type="entry name" value="Predicted protein"/>
    <property type="match status" value="1"/>
</dbReference>
<dbReference type="AlphaFoldDB" id="B3SC60"/>
<dbReference type="InterPro" id="IPR046338">
    <property type="entry name" value="GAIN_dom_sf"/>
</dbReference>
<organism evidence="9 10">
    <name type="scientific">Trichoplax adhaerens</name>
    <name type="common">Trichoplax reptans</name>
    <dbReference type="NCBI Taxonomy" id="10228"/>
    <lineage>
        <taxon>Eukaryota</taxon>
        <taxon>Metazoa</taxon>
        <taxon>Placozoa</taxon>
        <taxon>Uniplacotomia</taxon>
        <taxon>Trichoplacea</taxon>
        <taxon>Trichoplacidae</taxon>
        <taxon>Trichoplax</taxon>
    </lineage>
</organism>
<dbReference type="GO" id="GO:0004930">
    <property type="term" value="F:G protein-coupled receptor activity"/>
    <property type="evidence" value="ECO:0007669"/>
    <property type="project" value="InterPro"/>
</dbReference>
<feature type="transmembrane region" description="Helical" evidence="7">
    <location>
        <begin position="601"/>
        <end position="620"/>
    </location>
</feature>
<dbReference type="FunFam" id="1.20.1070.10:FF:001260">
    <property type="entry name" value="Uncharacterized protein"/>
    <property type="match status" value="1"/>
</dbReference>
<dbReference type="Gene3D" id="2.60.220.50">
    <property type="match status" value="1"/>
</dbReference>
<gene>
    <name evidence="9" type="ORF">TRIADDRAFT_61850</name>
</gene>
<keyword evidence="10" id="KW-1185">Reference proteome</keyword>
<dbReference type="Gene3D" id="1.20.1070.10">
    <property type="entry name" value="Rhodopsin 7-helix transmembrane proteins"/>
    <property type="match status" value="2"/>
</dbReference>
<dbReference type="eggNOG" id="KOG4193">
    <property type="taxonomic scope" value="Eukaryota"/>
</dbReference>
<evidence type="ECO:0000313" key="10">
    <source>
        <dbReference type="Proteomes" id="UP000009022"/>
    </source>
</evidence>
<keyword evidence="2 7" id="KW-0812">Transmembrane</keyword>
<dbReference type="InParanoid" id="B3SC60"/>
<feature type="transmembrane region" description="Helical" evidence="7">
    <location>
        <begin position="523"/>
        <end position="540"/>
    </location>
</feature>
<evidence type="ECO:0000256" key="7">
    <source>
        <dbReference type="SAM" id="Phobius"/>
    </source>
</evidence>
<evidence type="ECO:0000256" key="3">
    <source>
        <dbReference type="ARBA" id="ARBA00022989"/>
    </source>
</evidence>
<feature type="region of interest" description="Disordered" evidence="6">
    <location>
        <begin position="22"/>
        <end position="46"/>
    </location>
</feature>
<protein>
    <recommendedName>
        <fullName evidence="8">GAIN-B domain-containing protein</fullName>
    </recommendedName>
</protein>
<dbReference type="PANTHER" id="PTHR12011:SF347">
    <property type="entry name" value="FI21270P1-RELATED"/>
    <property type="match status" value="1"/>
</dbReference>
<dbReference type="InterPro" id="IPR057244">
    <property type="entry name" value="GAIN_B"/>
</dbReference>
<evidence type="ECO:0000256" key="4">
    <source>
        <dbReference type="ARBA" id="ARBA00023136"/>
    </source>
</evidence>
<feature type="transmembrane region" description="Helical" evidence="7">
    <location>
        <begin position="560"/>
        <end position="580"/>
    </location>
</feature>
<dbReference type="PROSITE" id="PS50221">
    <property type="entry name" value="GAIN_B"/>
    <property type="match status" value="1"/>
</dbReference>
<feature type="transmembrane region" description="Helical" evidence="7">
    <location>
        <begin position="626"/>
        <end position="649"/>
    </location>
</feature>
<evidence type="ECO:0000256" key="6">
    <source>
        <dbReference type="SAM" id="MobiDB-lite"/>
    </source>
</evidence>
<dbReference type="SMART" id="SM00303">
    <property type="entry name" value="GPS"/>
    <property type="match status" value="1"/>
</dbReference>
<dbReference type="PANTHER" id="PTHR12011">
    <property type="entry name" value="ADHESION G-PROTEIN COUPLED RECEPTOR"/>
    <property type="match status" value="1"/>
</dbReference>
<dbReference type="GeneID" id="6759033"/>
<dbReference type="PhylomeDB" id="B3SC60"/>
<dbReference type="CTD" id="6759033"/>
<dbReference type="Pfam" id="PF01825">
    <property type="entry name" value="GPS"/>
    <property type="match status" value="1"/>
</dbReference>
<dbReference type="Proteomes" id="UP000009022">
    <property type="component" value="Unassembled WGS sequence"/>
</dbReference>
<sequence>MVSATKSSLAIKNNKLSPDIAAEDNRLSSSTPVGYDRLSSGTTIKDAPPLESQVTILSKYSKTSPSESSSANLFATESLGFSISTHTELAQESNTLLTDSTTLLDLKGSFTALLIDFSTSKTDMQDIYQFFTTDNKSTIAKYTATSDVQEKVNTNLYSSGSTFTFDYNKKSLSSRIEPNIYLTTVDDIESASSFSQLYSSCYQPSISHWPTFSSQSILNSNQNINTNADRLNSVSFKSLAASTDIDVTTHQIPFHPTPTDQDITFNPFEEYSKVPIVTANDTLRALAKINEELAIHPILTVQTAKIYGQGLNQLISKLITNASNTELIIALSQILDRFFLRVADNLFLGQSLNITDGETGQTINILTGIYPFLRNEITQGAASDDIISDIITCKIDPYPPGESELNFHYSIIKSENIPHQYINGTKSQVLKCVYLNLTTRKWSHSGCTLNPEISKYAMCNCNHLTHFAIMFQFSNLNDVQSLLAPIIIIEYIGIGFSIICIAMTLIVYGILRLKSDRFIIHRNLLVALFLLQCSIIAGSQSVENKSLPKRIEFQFITSSVGVNTVVMICVVKVTVSSTIADAYKNDSRKGRLQGTKSMVKASAILTPILGLTWLLALIPITKQTIVFTYLSVILNSCQGITIFVFHCVLSSEVRQKYTLLISRRSAVQSSNKASLFIEDNANLKTDNSVKKGKSLFKLLHFY</sequence>
<dbReference type="GO" id="GO:0005886">
    <property type="term" value="C:plasma membrane"/>
    <property type="evidence" value="ECO:0000318"/>
    <property type="project" value="GO_Central"/>
</dbReference>
<keyword evidence="5" id="KW-1015">Disulfide bond</keyword>
<feature type="domain" description="GAIN-B" evidence="8">
    <location>
        <begin position="310"/>
        <end position="477"/>
    </location>
</feature>